<dbReference type="HAMAP" id="MF_00161">
    <property type="entry name" value="LspA"/>
    <property type="match status" value="1"/>
</dbReference>
<feature type="transmembrane region" description="Helical" evidence="9">
    <location>
        <begin position="97"/>
        <end position="119"/>
    </location>
</feature>
<name>A0ABU2Y401_9FLAO</name>
<comment type="pathway">
    <text evidence="9">Protein modification; lipoprotein biosynthesis (signal peptide cleavage).</text>
</comment>
<comment type="subcellular location">
    <subcellularLocation>
        <location evidence="9">Cell membrane</location>
        <topology evidence="9">Multi-pass membrane protein</topology>
    </subcellularLocation>
</comment>
<dbReference type="NCBIfam" id="TIGR00077">
    <property type="entry name" value="lspA"/>
    <property type="match status" value="1"/>
</dbReference>
<accession>A0ABU2Y401</accession>
<feature type="active site" evidence="9">
    <location>
        <position position="143"/>
    </location>
</feature>
<evidence type="ECO:0000256" key="3">
    <source>
        <dbReference type="ARBA" id="ARBA00022670"/>
    </source>
</evidence>
<dbReference type="EC" id="3.4.23.36" evidence="9"/>
<dbReference type="PANTHER" id="PTHR33695">
    <property type="entry name" value="LIPOPROTEIN SIGNAL PEPTIDASE"/>
    <property type="match status" value="1"/>
</dbReference>
<evidence type="ECO:0000256" key="7">
    <source>
        <dbReference type="ARBA" id="ARBA00022989"/>
    </source>
</evidence>
<feature type="transmembrane region" description="Helical" evidence="9">
    <location>
        <begin position="72"/>
        <end position="90"/>
    </location>
</feature>
<evidence type="ECO:0000256" key="10">
    <source>
        <dbReference type="RuleBase" id="RU004181"/>
    </source>
</evidence>
<evidence type="ECO:0000313" key="11">
    <source>
        <dbReference type="EMBL" id="MDT0552901.1"/>
    </source>
</evidence>
<evidence type="ECO:0000256" key="4">
    <source>
        <dbReference type="ARBA" id="ARBA00022692"/>
    </source>
</evidence>
<dbReference type="Pfam" id="PF01252">
    <property type="entry name" value="Peptidase_A8"/>
    <property type="match status" value="1"/>
</dbReference>
<keyword evidence="4 9" id="KW-0812">Transmembrane</keyword>
<reference evidence="11 12" key="1">
    <citation type="submission" date="2023-09" db="EMBL/GenBank/DDBJ databases">
        <authorList>
            <person name="Rey-Velasco X."/>
        </authorList>
    </citation>
    <scope>NUCLEOTIDE SEQUENCE [LARGE SCALE GENOMIC DNA]</scope>
    <source>
        <strain evidence="11 12">P050</strain>
    </source>
</reference>
<comment type="catalytic activity">
    <reaction evidence="9">
        <text>Release of signal peptides from bacterial membrane prolipoproteins. Hydrolyzes -Xaa-Yaa-Zaa-|-(S,diacylglyceryl)Cys-, in which Xaa is hydrophobic (preferably Leu), and Yaa (Ala or Ser) and Zaa (Gly or Ala) have small, neutral side chains.</text>
        <dbReference type="EC" id="3.4.23.36"/>
    </reaction>
</comment>
<dbReference type="PRINTS" id="PR00781">
    <property type="entry name" value="LIPOSIGPTASE"/>
</dbReference>
<gene>
    <name evidence="9 11" type="primary">lspA</name>
    <name evidence="11" type="ORF">RM519_06560</name>
</gene>
<dbReference type="PANTHER" id="PTHR33695:SF1">
    <property type="entry name" value="LIPOPROTEIN SIGNAL PEPTIDASE"/>
    <property type="match status" value="1"/>
</dbReference>
<evidence type="ECO:0000256" key="1">
    <source>
        <dbReference type="ARBA" id="ARBA00006139"/>
    </source>
</evidence>
<dbReference type="Proteomes" id="UP001252186">
    <property type="component" value="Unassembled WGS sequence"/>
</dbReference>
<evidence type="ECO:0000256" key="5">
    <source>
        <dbReference type="ARBA" id="ARBA00022750"/>
    </source>
</evidence>
<keyword evidence="7 9" id="KW-1133">Transmembrane helix</keyword>
<keyword evidence="8 9" id="KW-0472">Membrane</keyword>
<keyword evidence="2 9" id="KW-1003">Cell membrane</keyword>
<dbReference type="GO" id="GO:0004190">
    <property type="term" value="F:aspartic-type endopeptidase activity"/>
    <property type="evidence" value="ECO:0007669"/>
    <property type="project" value="UniProtKB-EC"/>
</dbReference>
<feature type="transmembrane region" description="Helical" evidence="9">
    <location>
        <begin position="139"/>
        <end position="159"/>
    </location>
</feature>
<keyword evidence="5 9" id="KW-0064">Aspartyl protease</keyword>
<comment type="similarity">
    <text evidence="1 9 10">Belongs to the peptidase A8 family.</text>
</comment>
<keyword evidence="3 9" id="KW-0645">Protease</keyword>
<dbReference type="InterPro" id="IPR001872">
    <property type="entry name" value="Peptidase_A8"/>
</dbReference>
<dbReference type="EMBL" id="JAVRHV010000002">
    <property type="protein sequence ID" value="MDT0552901.1"/>
    <property type="molecule type" value="Genomic_DNA"/>
</dbReference>
<keyword evidence="6 9" id="KW-0378">Hydrolase</keyword>
<evidence type="ECO:0000256" key="9">
    <source>
        <dbReference type="HAMAP-Rule" id="MF_00161"/>
    </source>
</evidence>
<evidence type="ECO:0000256" key="8">
    <source>
        <dbReference type="ARBA" id="ARBA00023136"/>
    </source>
</evidence>
<evidence type="ECO:0000256" key="6">
    <source>
        <dbReference type="ARBA" id="ARBA00022801"/>
    </source>
</evidence>
<keyword evidence="12" id="KW-1185">Reference proteome</keyword>
<protein>
    <recommendedName>
        <fullName evidence="9">Lipoprotein signal peptidase</fullName>
        <ecNumber evidence="9">3.4.23.36</ecNumber>
    </recommendedName>
    <alternativeName>
        <fullName evidence="9">Prolipoprotein signal peptidase</fullName>
    </alternativeName>
    <alternativeName>
        <fullName evidence="9">Signal peptidase II</fullName>
        <shortName evidence="9">SPase II</shortName>
    </alternativeName>
</protein>
<feature type="active site" evidence="9">
    <location>
        <position position="125"/>
    </location>
</feature>
<dbReference type="RefSeq" id="WP_311592855.1">
    <property type="nucleotide sequence ID" value="NZ_JAVRHV010000002.1"/>
</dbReference>
<feature type="transmembrane region" description="Helical" evidence="9">
    <location>
        <begin position="12"/>
        <end position="30"/>
    </location>
</feature>
<sequence>MTAKPLSRKQQIIAIVLLNIGIDQFSKYLVRLTLVKNEVTGVLFDFILFKNVDNSGAALGIGSDLPSMLKTMYFQLLPVVFLIYLLRLILKSPEFSKLLVTGIAFAIGGGFGNVIDRIVDGYVTDFIILNVGFFKNGVFNIADVSIVVGIILVFTDIFMNRKK</sequence>
<comment type="function">
    <text evidence="9">This protein specifically catalyzes the removal of signal peptides from prolipoproteins.</text>
</comment>
<proteinExistence type="inferred from homology"/>
<evidence type="ECO:0000313" key="12">
    <source>
        <dbReference type="Proteomes" id="UP001252186"/>
    </source>
</evidence>
<comment type="caution">
    <text evidence="11">The sequence shown here is derived from an EMBL/GenBank/DDBJ whole genome shotgun (WGS) entry which is preliminary data.</text>
</comment>
<evidence type="ECO:0000256" key="2">
    <source>
        <dbReference type="ARBA" id="ARBA00022475"/>
    </source>
</evidence>
<organism evidence="11 12">
    <name type="scientific">Urechidicola vernalis</name>
    <dbReference type="NCBI Taxonomy" id="3075600"/>
    <lineage>
        <taxon>Bacteria</taxon>
        <taxon>Pseudomonadati</taxon>
        <taxon>Bacteroidota</taxon>
        <taxon>Flavobacteriia</taxon>
        <taxon>Flavobacteriales</taxon>
        <taxon>Flavobacteriaceae</taxon>
        <taxon>Urechidicola</taxon>
    </lineage>
</organism>